<organism evidence="2 3">
    <name type="scientific">Candidatus Zymogenus saltonus</name>
    <dbReference type="NCBI Taxonomy" id="2844893"/>
    <lineage>
        <taxon>Bacteria</taxon>
        <taxon>Deltaproteobacteria</taxon>
        <taxon>Candidatus Zymogenia</taxon>
        <taxon>Candidatus Zymogeniales</taxon>
        <taxon>Candidatus Zymogenaceae</taxon>
        <taxon>Candidatus Zymogenus</taxon>
    </lineage>
</organism>
<proteinExistence type="predicted"/>
<reference evidence="2" key="1">
    <citation type="journal article" date="2021" name="Environ. Microbiol.">
        <title>Genomic characterization of three novel Desulfobacterota classes expand the metabolic and phylogenetic diversity of the phylum.</title>
        <authorList>
            <person name="Murphy C.L."/>
            <person name="Biggerstaff J."/>
            <person name="Eichhorn A."/>
            <person name="Ewing E."/>
            <person name="Shahan R."/>
            <person name="Soriano D."/>
            <person name="Stewart S."/>
            <person name="VanMol K."/>
            <person name="Walker R."/>
            <person name="Walters P."/>
            <person name="Elshahed M.S."/>
            <person name="Youssef N.H."/>
        </authorList>
    </citation>
    <scope>NUCLEOTIDE SEQUENCE</scope>
    <source>
        <strain evidence="2">Zod_Metabat.24</strain>
    </source>
</reference>
<evidence type="ECO:0000313" key="2">
    <source>
        <dbReference type="EMBL" id="MBN1572686.1"/>
    </source>
</evidence>
<dbReference type="Pfam" id="PF06114">
    <property type="entry name" value="Peptidase_M78"/>
    <property type="match status" value="1"/>
</dbReference>
<gene>
    <name evidence="2" type="ORF">JW984_05750</name>
</gene>
<protein>
    <submittedName>
        <fullName evidence="2">ImmA/IrrE family metallo-endopeptidase</fullName>
    </submittedName>
</protein>
<evidence type="ECO:0000313" key="3">
    <source>
        <dbReference type="Proteomes" id="UP000809273"/>
    </source>
</evidence>
<dbReference type="Proteomes" id="UP000809273">
    <property type="component" value="Unassembled WGS sequence"/>
</dbReference>
<sequence length="158" mass="18637">MPLISEIIEQLSSEIPGYNERSLTYRDFEDLCQREGIVTFEHRMPARGWYFTMCGHPFIVINRKLLSGHKTFVGFHEYFHHRFHPGGYHYYYTIGVNDKIERQASAMAAVAVIPTDHIKADIESGEDISEKYEIPKYLADFRLKVYDSYRQLKMFEDD</sequence>
<dbReference type="AlphaFoldDB" id="A0A9D8PKQ3"/>
<name>A0A9D8PKQ3_9DELT</name>
<dbReference type="InterPro" id="IPR010359">
    <property type="entry name" value="IrrE_HExxH"/>
</dbReference>
<accession>A0A9D8PKQ3</accession>
<comment type="caution">
    <text evidence="2">The sequence shown here is derived from an EMBL/GenBank/DDBJ whole genome shotgun (WGS) entry which is preliminary data.</text>
</comment>
<reference evidence="2" key="2">
    <citation type="submission" date="2021-01" db="EMBL/GenBank/DDBJ databases">
        <authorList>
            <person name="Hahn C.R."/>
            <person name="Youssef N.H."/>
            <person name="Elshahed M."/>
        </authorList>
    </citation>
    <scope>NUCLEOTIDE SEQUENCE</scope>
    <source>
        <strain evidence="2">Zod_Metabat.24</strain>
    </source>
</reference>
<dbReference type="EMBL" id="JAFGIX010000027">
    <property type="protein sequence ID" value="MBN1572686.1"/>
    <property type="molecule type" value="Genomic_DNA"/>
</dbReference>
<evidence type="ECO:0000259" key="1">
    <source>
        <dbReference type="Pfam" id="PF06114"/>
    </source>
</evidence>
<feature type="domain" description="IrrE N-terminal-like" evidence="1">
    <location>
        <begin position="32"/>
        <end position="143"/>
    </location>
</feature>